<dbReference type="EMBL" id="JACHJW010000001">
    <property type="protein sequence ID" value="MBB4957018.1"/>
    <property type="molecule type" value="Genomic_DNA"/>
</dbReference>
<evidence type="ECO:0000313" key="1">
    <source>
        <dbReference type="EMBL" id="MBB4957018.1"/>
    </source>
</evidence>
<comment type="caution">
    <text evidence="1">The sequence shown here is derived from an EMBL/GenBank/DDBJ whole genome shotgun (WGS) entry which is preliminary data.</text>
</comment>
<evidence type="ECO:0008006" key="3">
    <source>
        <dbReference type="Google" id="ProtNLM"/>
    </source>
</evidence>
<dbReference type="AlphaFoldDB" id="A0A7W7WNA2"/>
<name>A0A7W7WNA2_9ACTN</name>
<reference evidence="1 2" key="1">
    <citation type="submission" date="2020-08" db="EMBL/GenBank/DDBJ databases">
        <title>Sequencing the genomes of 1000 actinobacteria strains.</title>
        <authorList>
            <person name="Klenk H.-P."/>
        </authorList>
    </citation>
    <scope>NUCLEOTIDE SEQUENCE [LARGE SCALE GENOMIC DNA]</scope>
    <source>
        <strain evidence="1 2">DSM 45886</strain>
    </source>
</reference>
<accession>A0A7W7WNA2</accession>
<keyword evidence="2" id="KW-1185">Reference proteome</keyword>
<dbReference type="Proteomes" id="UP000578819">
    <property type="component" value="Unassembled WGS sequence"/>
</dbReference>
<protein>
    <recommendedName>
        <fullName evidence="3">SUKH-3 immunity protein of toxin-antitoxin system</fullName>
    </recommendedName>
</protein>
<evidence type="ECO:0000313" key="2">
    <source>
        <dbReference type="Proteomes" id="UP000578819"/>
    </source>
</evidence>
<dbReference type="InterPro" id="IPR025850">
    <property type="entry name" value="SUKH-3"/>
</dbReference>
<dbReference type="Pfam" id="PF14433">
    <property type="entry name" value="SUKH-3"/>
    <property type="match status" value="1"/>
</dbReference>
<sequence length="245" mass="26759">MISREEALALARAWAAGDRPGPAPEVGLHEFDLGYVAWPVLPAPADPSRPPAATGFPRAVIDRETGELTQWPSLPAPVIAERYAQQRAVDHRFPPDVRYVLEEAGWFPGREVTAAVDHWRNRFAGDLAGLTFFPVARAALTEFGGLRLPQFGRNGEPEGGFTSYLHPTRGGVATDAARTFAEEYDNPVFPLGNNEDGPSELVIDAQGRVFMLHWAEEFFVGAGIDEALVALIRGTELTPASDRTW</sequence>
<proteinExistence type="predicted"/>
<gene>
    <name evidence="1" type="ORF">FHR38_000751</name>
</gene>
<dbReference type="RefSeq" id="WP_184532752.1">
    <property type="nucleotide sequence ID" value="NZ_JACHJW010000001.1"/>
</dbReference>
<organism evidence="1 2">
    <name type="scientific">Micromonospora polyrhachis</name>
    <dbReference type="NCBI Taxonomy" id="1282883"/>
    <lineage>
        <taxon>Bacteria</taxon>
        <taxon>Bacillati</taxon>
        <taxon>Actinomycetota</taxon>
        <taxon>Actinomycetes</taxon>
        <taxon>Micromonosporales</taxon>
        <taxon>Micromonosporaceae</taxon>
        <taxon>Micromonospora</taxon>
    </lineage>
</organism>